<evidence type="ECO:0000259" key="1">
    <source>
        <dbReference type="Pfam" id="PF20662"/>
    </source>
</evidence>
<dbReference type="PANTHER" id="PTHR24016:SF0">
    <property type="entry name" value="CONSERVED OLIGOMERIC GOLGI COMPLEX SUBUNIT 4"/>
    <property type="match status" value="1"/>
</dbReference>
<dbReference type="Pfam" id="PF20662">
    <property type="entry name" value="COG4_C"/>
    <property type="match status" value="1"/>
</dbReference>
<gene>
    <name evidence="2" type="ORF">Amon01_000852700</name>
</gene>
<dbReference type="PANTHER" id="PTHR24016">
    <property type="entry name" value="CONSERVED OLIGOMERIC GOLGI COMPLEX SUBUNIT 4"/>
    <property type="match status" value="1"/>
</dbReference>
<accession>A0A9W6Z552</accession>
<evidence type="ECO:0000313" key="2">
    <source>
        <dbReference type="EMBL" id="GMG56460.1"/>
    </source>
</evidence>
<dbReference type="InterPro" id="IPR048682">
    <property type="entry name" value="COG4"/>
</dbReference>
<dbReference type="InterPro" id="IPR048684">
    <property type="entry name" value="COG4_C"/>
</dbReference>
<name>A0A9W6Z552_AMBMO</name>
<comment type="caution">
    <text evidence="2">The sequence shown here is derived from an EMBL/GenBank/DDBJ whole genome shotgun (WGS) entry which is preliminary data.</text>
</comment>
<protein>
    <submittedName>
        <fullName evidence="2">Unnamed protein product</fullName>
    </submittedName>
</protein>
<feature type="domain" description="Conserved oligomeric Golgi complex subunit 4 C-terminal" evidence="1">
    <location>
        <begin position="1"/>
        <end position="154"/>
    </location>
</feature>
<dbReference type="OrthoDB" id="47059at2759"/>
<proteinExistence type="predicted"/>
<organism evidence="2 3">
    <name type="scientific">Ambrosiozyma monospora</name>
    <name type="common">Yeast</name>
    <name type="synonym">Endomycopsis monosporus</name>
    <dbReference type="NCBI Taxonomy" id="43982"/>
    <lineage>
        <taxon>Eukaryota</taxon>
        <taxon>Fungi</taxon>
        <taxon>Dikarya</taxon>
        <taxon>Ascomycota</taxon>
        <taxon>Saccharomycotina</taxon>
        <taxon>Pichiomycetes</taxon>
        <taxon>Pichiales</taxon>
        <taxon>Pichiaceae</taxon>
        <taxon>Ambrosiozyma</taxon>
    </lineage>
</organism>
<dbReference type="Gene3D" id="1.20.58.1970">
    <property type="match status" value="1"/>
</dbReference>
<dbReference type="Proteomes" id="UP001165063">
    <property type="component" value="Unassembled WGS sequence"/>
</dbReference>
<sequence>MFNQVFRTKLARLINETFTDGEYLMSSDRSSSLSGTSGSIINFIKEWNSLVIPYLTTMYKANFLKLMKSIVKFISSSLESKIWSLDKNCNELGAAKLERDVSAIISEITKFDYSLRNEFIRVTQIIMMLGLDDDEEDDDLSDMEWALTPAERNRARNLRIDRK</sequence>
<dbReference type="AlphaFoldDB" id="A0A9W6Z552"/>
<dbReference type="EMBL" id="BSXU01007651">
    <property type="protein sequence ID" value="GMG56460.1"/>
    <property type="molecule type" value="Genomic_DNA"/>
</dbReference>
<reference evidence="2" key="1">
    <citation type="submission" date="2023-04" db="EMBL/GenBank/DDBJ databases">
        <title>Ambrosiozyma monospora NBRC 1965.</title>
        <authorList>
            <person name="Ichikawa N."/>
            <person name="Sato H."/>
            <person name="Tonouchi N."/>
        </authorList>
    </citation>
    <scope>NUCLEOTIDE SEQUENCE</scope>
    <source>
        <strain evidence="2">NBRC 1965</strain>
    </source>
</reference>
<evidence type="ECO:0000313" key="3">
    <source>
        <dbReference type="Proteomes" id="UP001165063"/>
    </source>
</evidence>
<keyword evidence="3" id="KW-1185">Reference proteome</keyword>